<evidence type="ECO:0000313" key="1">
    <source>
        <dbReference type="EMBL" id="OQD42016.1"/>
    </source>
</evidence>
<dbReference type="EMBL" id="MTBC01000009">
    <property type="protein sequence ID" value="OQD42016.1"/>
    <property type="molecule type" value="Genomic_DNA"/>
</dbReference>
<accession>A0A1V6LPX0</accession>
<reference evidence="1 2" key="1">
    <citation type="submission" date="2016-12" db="EMBL/GenBank/DDBJ databases">
        <authorList>
            <person name="Song W.-J."/>
            <person name="Kurnit D.M."/>
        </authorList>
    </citation>
    <scope>NUCLEOTIDE SEQUENCE [LARGE SCALE GENOMIC DNA]</scope>
    <source>
        <strain evidence="1 2">HSG9</strain>
    </source>
</reference>
<sequence length="102" mass="11479">MEKSYTSLSIAINALQQEGFVEDYNLCDAGIENKNRKTVHLAETLNVVKYYRFEGKTNPADNTVLYVIETNTGEKGLLVDAYGAYSGNISMEMVRKLKIEHP</sequence>
<gene>
    <name evidence="1" type="ORF">BUL40_12970</name>
</gene>
<dbReference type="RefSeq" id="WP_080319595.1">
    <property type="nucleotide sequence ID" value="NZ_MTBC01000009.1"/>
</dbReference>
<protein>
    <submittedName>
        <fullName evidence="1">Phosphoribosylpyrophosphate synthetase</fullName>
    </submittedName>
</protein>
<comment type="caution">
    <text evidence="1">The sequence shown here is derived from an EMBL/GenBank/DDBJ whole genome shotgun (WGS) entry which is preliminary data.</text>
</comment>
<dbReference type="AlphaFoldDB" id="A0A1V6LPX0"/>
<name>A0A1V6LPX0_9FLAO</name>
<dbReference type="Proteomes" id="UP000191680">
    <property type="component" value="Unassembled WGS sequence"/>
</dbReference>
<keyword evidence="2" id="KW-1185">Reference proteome</keyword>
<organism evidence="1 2">
    <name type="scientific">Croceivirga radicis</name>
    <dbReference type="NCBI Taxonomy" id="1929488"/>
    <lineage>
        <taxon>Bacteria</taxon>
        <taxon>Pseudomonadati</taxon>
        <taxon>Bacteroidota</taxon>
        <taxon>Flavobacteriia</taxon>
        <taxon>Flavobacteriales</taxon>
        <taxon>Flavobacteriaceae</taxon>
        <taxon>Croceivirga</taxon>
    </lineage>
</organism>
<dbReference type="OrthoDB" id="8418771at2"/>
<evidence type="ECO:0000313" key="2">
    <source>
        <dbReference type="Proteomes" id="UP000191680"/>
    </source>
</evidence>
<proteinExistence type="predicted"/>